<dbReference type="EMBL" id="BARW01016250">
    <property type="protein sequence ID" value="GAJ02476.1"/>
    <property type="molecule type" value="Genomic_DNA"/>
</dbReference>
<accession>X1URI3</accession>
<organism evidence="1">
    <name type="scientific">marine sediment metagenome</name>
    <dbReference type="NCBI Taxonomy" id="412755"/>
    <lineage>
        <taxon>unclassified sequences</taxon>
        <taxon>metagenomes</taxon>
        <taxon>ecological metagenomes</taxon>
    </lineage>
</organism>
<proteinExistence type="predicted"/>
<protein>
    <submittedName>
        <fullName evidence="1">Uncharacterized protein</fullName>
    </submittedName>
</protein>
<evidence type="ECO:0000313" key="1">
    <source>
        <dbReference type="EMBL" id="GAJ02476.1"/>
    </source>
</evidence>
<dbReference type="AlphaFoldDB" id="X1URI3"/>
<name>X1URI3_9ZZZZ</name>
<feature type="non-terminal residue" evidence="1">
    <location>
        <position position="43"/>
    </location>
</feature>
<gene>
    <name evidence="1" type="ORF">S12H4_28346</name>
</gene>
<reference evidence="1" key="1">
    <citation type="journal article" date="2014" name="Front. Microbiol.">
        <title>High frequency of phylogenetically diverse reductive dehalogenase-homologous genes in deep subseafloor sedimentary metagenomes.</title>
        <authorList>
            <person name="Kawai M."/>
            <person name="Futagami T."/>
            <person name="Toyoda A."/>
            <person name="Takaki Y."/>
            <person name="Nishi S."/>
            <person name="Hori S."/>
            <person name="Arai W."/>
            <person name="Tsubouchi T."/>
            <person name="Morono Y."/>
            <person name="Uchiyama I."/>
            <person name="Ito T."/>
            <person name="Fujiyama A."/>
            <person name="Inagaki F."/>
            <person name="Takami H."/>
        </authorList>
    </citation>
    <scope>NUCLEOTIDE SEQUENCE</scope>
    <source>
        <strain evidence="1">Expedition CK06-06</strain>
    </source>
</reference>
<comment type="caution">
    <text evidence="1">The sequence shown here is derived from an EMBL/GenBank/DDBJ whole genome shotgun (WGS) entry which is preliminary data.</text>
</comment>
<sequence length="43" mass="4917">MPVDYRAHPIQAIVDYPAGVLGIVYQNITLRPQLFFAYVHLDT</sequence>